<proteinExistence type="predicted"/>
<dbReference type="PANTHER" id="PTHR34815">
    <property type="entry name" value="LYSINE ACETYLTRANSFERASE"/>
    <property type="match status" value="1"/>
</dbReference>
<evidence type="ECO:0000313" key="1">
    <source>
        <dbReference type="EMBL" id="KIR46173.1"/>
    </source>
</evidence>
<gene>
    <name evidence="1" type="ORF">I312_04717</name>
</gene>
<name>A0A0D0UD29_CRYGA</name>
<protein>
    <submittedName>
        <fullName evidence="1">Unplaced genomic scaffold supercont1.13, whole genome shotgun sequence</fullName>
    </submittedName>
</protein>
<dbReference type="EMBL" id="KN847985">
    <property type="protein sequence ID" value="KIR46173.1"/>
    <property type="molecule type" value="Genomic_DNA"/>
</dbReference>
<dbReference type="PANTHER" id="PTHR34815:SF2">
    <property type="entry name" value="N-ACETYLTRANSFERASE DOMAIN-CONTAINING PROTEIN"/>
    <property type="match status" value="1"/>
</dbReference>
<dbReference type="AlphaFoldDB" id="A0A0D0UD29"/>
<reference evidence="1" key="1">
    <citation type="submission" date="2015-01" db="EMBL/GenBank/DDBJ databases">
        <title>The Genome Sequence of Cryptococcus gattii CA1280.</title>
        <authorList>
            <consortium name="The Broad Institute Genomics Platform"/>
            <person name="Cuomo C."/>
            <person name="Litvintseva A."/>
            <person name="Chen Y."/>
            <person name="Heitman J."/>
            <person name="Sun S."/>
            <person name="Springer D."/>
            <person name="Dromer F."/>
            <person name="Young S."/>
            <person name="Zeng Q."/>
            <person name="Gargeya S."/>
            <person name="Abouelleil A."/>
            <person name="Alvarado L."/>
            <person name="Chapman S.B."/>
            <person name="Gainer-Dewar J."/>
            <person name="Goldberg J."/>
            <person name="Griggs A."/>
            <person name="Gujja S."/>
            <person name="Hansen M."/>
            <person name="Howarth C."/>
            <person name="Imamovic A."/>
            <person name="Larimer J."/>
            <person name="Murphy C."/>
            <person name="Naylor J."/>
            <person name="Pearson M."/>
            <person name="Priest M."/>
            <person name="Roberts A."/>
            <person name="Saif S."/>
            <person name="Shea T."/>
            <person name="Sykes S."/>
            <person name="Wortman J."/>
            <person name="Nusbaum C."/>
            <person name="Birren B."/>
        </authorList>
    </citation>
    <scope>NUCLEOTIDE SEQUENCE [LARGE SCALE GENOMIC DNA]</scope>
    <source>
        <strain evidence="1">CA1280</strain>
    </source>
</reference>
<sequence>MTLTTDSRTQQLQQFTIRAANPGQAEQHARAAWAIWNKGKTWEQFWEIFQMEINEAEWGKDALVCWVLVRIDDPEGDIYAGCKTFRRNGWVKHRGADDIEKGYVYDVTYVVTPKHHLRNGYANRFLSLLHRHLGPEANLPPVPESWGKNQPALRLSPEVSSRVPKAIGSYLWSDIGSTFYSRCSIGENRPGWVVEEPSITELVWKIHPSTSSVEEPLEWLYIHDLKAVAEELHVRQQKRLREANTSERSLFLADPATPGNLGYVTIKGSWSSATDLSLAAGLRIKSASGNPSDDAIILFTLHCSLIAPRFLIRYVSNLSPAQLSAALSAFDVIATKAGHTEGCVWGLTEEKELVEAWKAQPGREATIGRRPELDGHMLGVAWYGKEEDNGGLLDTQMWGWQ</sequence>
<dbReference type="OrthoDB" id="2020070at2759"/>
<accession>A0A0D0UD29</accession>
<organism evidence="1">
    <name type="scientific">Cryptococcus bacillisporus CA1280</name>
    <dbReference type="NCBI Taxonomy" id="1296109"/>
    <lineage>
        <taxon>Eukaryota</taxon>
        <taxon>Fungi</taxon>
        <taxon>Dikarya</taxon>
        <taxon>Basidiomycota</taxon>
        <taxon>Agaricomycotina</taxon>
        <taxon>Tremellomycetes</taxon>
        <taxon>Tremellales</taxon>
        <taxon>Cryptococcaceae</taxon>
        <taxon>Cryptococcus</taxon>
        <taxon>Cryptococcus gattii species complex</taxon>
    </lineage>
</organism>
<dbReference type="InterPro" id="IPR053013">
    <property type="entry name" value="LAT"/>
</dbReference>
<dbReference type="HOGENOM" id="CLU_038171_2_0_1"/>